<dbReference type="SUPFAM" id="SSF52540">
    <property type="entry name" value="P-loop containing nucleoside triphosphate hydrolases"/>
    <property type="match status" value="1"/>
</dbReference>
<feature type="compositionally biased region" description="Polar residues" evidence="9">
    <location>
        <begin position="85"/>
        <end position="95"/>
    </location>
</feature>
<evidence type="ECO:0000313" key="14">
    <source>
        <dbReference type="Proteomes" id="UP000494165"/>
    </source>
</evidence>
<dbReference type="FunFam" id="3.40.50.300:FF:000008">
    <property type="entry name" value="ATP-dependent RNA helicase RhlB"/>
    <property type="match status" value="1"/>
</dbReference>
<evidence type="ECO:0000259" key="10">
    <source>
        <dbReference type="PROSITE" id="PS51192"/>
    </source>
</evidence>
<dbReference type="PANTHER" id="PTHR47958">
    <property type="entry name" value="ATP-DEPENDENT RNA HELICASE DBP3"/>
    <property type="match status" value="1"/>
</dbReference>
<keyword evidence="3 8" id="KW-0378">Hydrolase</keyword>
<proteinExistence type="inferred from homology"/>
<accession>A0A8S1CPP4</accession>
<evidence type="ECO:0000256" key="5">
    <source>
        <dbReference type="ARBA" id="ARBA00022840"/>
    </source>
</evidence>
<dbReference type="PROSITE" id="PS51195">
    <property type="entry name" value="Q_MOTIF"/>
    <property type="match status" value="1"/>
</dbReference>
<dbReference type="InterPro" id="IPR014001">
    <property type="entry name" value="Helicase_ATP-bd"/>
</dbReference>
<dbReference type="InterPro" id="IPR001650">
    <property type="entry name" value="Helicase_C-like"/>
</dbReference>
<dbReference type="Pfam" id="PF00271">
    <property type="entry name" value="Helicase_C"/>
    <property type="match status" value="1"/>
</dbReference>
<dbReference type="SMART" id="SM00490">
    <property type="entry name" value="HELICc"/>
    <property type="match status" value="1"/>
</dbReference>
<comment type="catalytic activity">
    <reaction evidence="6">
        <text>ATP + H2O = ADP + phosphate + H(+)</text>
        <dbReference type="Rhea" id="RHEA:13065"/>
        <dbReference type="ChEBI" id="CHEBI:15377"/>
        <dbReference type="ChEBI" id="CHEBI:15378"/>
        <dbReference type="ChEBI" id="CHEBI:30616"/>
        <dbReference type="ChEBI" id="CHEBI:43474"/>
        <dbReference type="ChEBI" id="CHEBI:456216"/>
        <dbReference type="EC" id="3.6.4.13"/>
    </reaction>
</comment>
<comment type="similarity">
    <text evidence="8">Belongs to the DEAD box helicase family.</text>
</comment>
<dbReference type="Pfam" id="PF00270">
    <property type="entry name" value="DEAD"/>
    <property type="match status" value="1"/>
</dbReference>
<dbReference type="CDD" id="cd17966">
    <property type="entry name" value="DEADc_DDX5_DDX17"/>
    <property type="match status" value="1"/>
</dbReference>
<dbReference type="GO" id="GO:0003724">
    <property type="term" value="F:RNA helicase activity"/>
    <property type="evidence" value="ECO:0007669"/>
    <property type="project" value="UniProtKB-EC"/>
</dbReference>
<dbReference type="GO" id="GO:0005524">
    <property type="term" value="F:ATP binding"/>
    <property type="evidence" value="ECO:0007669"/>
    <property type="project" value="UniProtKB-KW"/>
</dbReference>
<dbReference type="PROSITE" id="PS00039">
    <property type="entry name" value="DEAD_ATP_HELICASE"/>
    <property type="match status" value="1"/>
</dbReference>
<dbReference type="PROSITE" id="PS51192">
    <property type="entry name" value="HELICASE_ATP_BIND_1"/>
    <property type="match status" value="1"/>
</dbReference>
<dbReference type="InterPro" id="IPR027417">
    <property type="entry name" value="P-loop_NTPase"/>
</dbReference>
<dbReference type="EC" id="3.6.4.13" evidence="1"/>
<organism evidence="13 14">
    <name type="scientific">Cloeon dipterum</name>
    <dbReference type="NCBI Taxonomy" id="197152"/>
    <lineage>
        <taxon>Eukaryota</taxon>
        <taxon>Metazoa</taxon>
        <taxon>Ecdysozoa</taxon>
        <taxon>Arthropoda</taxon>
        <taxon>Hexapoda</taxon>
        <taxon>Insecta</taxon>
        <taxon>Pterygota</taxon>
        <taxon>Palaeoptera</taxon>
        <taxon>Ephemeroptera</taxon>
        <taxon>Pisciforma</taxon>
        <taxon>Baetidae</taxon>
        <taxon>Cloeon</taxon>
    </lineage>
</organism>
<dbReference type="GO" id="GO:0016787">
    <property type="term" value="F:hydrolase activity"/>
    <property type="evidence" value="ECO:0007669"/>
    <property type="project" value="UniProtKB-KW"/>
</dbReference>
<dbReference type="CDD" id="cd18787">
    <property type="entry name" value="SF2_C_DEAD"/>
    <property type="match status" value="1"/>
</dbReference>
<feature type="compositionally biased region" description="Basic and acidic residues" evidence="9">
    <location>
        <begin position="67"/>
        <end position="82"/>
    </location>
</feature>
<evidence type="ECO:0000313" key="13">
    <source>
        <dbReference type="EMBL" id="CAB3369898.1"/>
    </source>
</evidence>
<protein>
    <recommendedName>
        <fullName evidence="1">RNA helicase</fullName>
        <ecNumber evidence="1">3.6.4.13</ecNumber>
    </recommendedName>
</protein>
<evidence type="ECO:0000256" key="9">
    <source>
        <dbReference type="SAM" id="MobiDB-lite"/>
    </source>
</evidence>
<evidence type="ECO:0000256" key="8">
    <source>
        <dbReference type="RuleBase" id="RU000492"/>
    </source>
</evidence>
<dbReference type="GO" id="GO:0003676">
    <property type="term" value="F:nucleic acid binding"/>
    <property type="evidence" value="ECO:0007669"/>
    <property type="project" value="InterPro"/>
</dbReference>
<evidence type="ECO:0000256" key="7">
    <source>
        <dbReference type="PROSITE-ProRule" id="PRU00552"/>
    </source>
</evidence>
<evidence type="ECO:0000256" key="2">
    <source>
        <dbReference type="ARBA" id="ARBA00022741"/>
    </source>
</evidence>
<name>A0A8S1CPP4_9INSE</name>
<gene>
    <name evidence="13" type="ORF">CLODIP_2_CD14121</name>
</gene>
<feature type="domain" description="DEAD-box RNA helicase Q" evidence="12">
    <location>
        <begin position="158"/>
        <end position="186"/>
    </location>
</feature>
<evidence type="ECO:0000256" key="4">
    <source>
        <dbReference type="ARBA" id="ARBA00022806"/>
    </source>
</evidence>
<dbReference type="Proteomes" id="UP000494165">
    <property type="component" value="Unassembled WGS sequence"/>
</dbReference>
<keyword evidence="4 8" id="KW-0347">Helicase</keyword>
<evidence type="ECO:0000256" key="6">
    <source>
        <dbReference type="ARBA" id="ARBA00047984"/>
    </source>
</evidence>
<comment type="caution">
    <text evidence="13">The sequence shown here is derived from an EMBL/GenBank/DDBJ whole genome shotgun (WGS) entry which is preliminary data.</text>
</comment>
<keyword evidence="2 8" id="KW-0547">Nucleotide-binding</keyword>
<dbReference type="OrthoDB" id="196131at2759"/>
<dbReference type="AlphaFoldDB" id="A0A8S1CPP4"/>
<dbReference type="EMBL" id="CADEPI010000048">
    <property type="protein sequence ID" value="CAB3369898.1"/>
    <property type="molecule type" value="Genomic_DNA"/>
</dbReference>
<feature type="domain" description="Helicase C-terminal" evidence="11">
    <location>
        <begin position="390"/>
        <end position="537"/>
    </location>
</feature>
<evidence type="ECO:0000256" key="3">
    <source>
        <dbReference type="ARBA" id="ARBA00022801"/>
    </source>
</evidence>
<dbReference type="FunFam" id="3.40.50.300:FF:000079">
    <property type="entry name" value="probable ATP-dependent RNA helicase DDX17"/>
    <property type="match status" value="1"/>
</dbReference>
<dbReference type="SMART" id="SM00487">
    <property type="entry name" value="DEXDc"/>
    <property type="match status" value="1"/>
</dbReference>
<reference evidence="13 14" key="1">
    <citation type="submission" date="2020-04" db="EMBL/GenBank/DDBJ databases">
        <authorList>
            <person name="Alioto T."/>
            <person name="Alioto T."/>
            <person name="Gomez Garrido J."/>
        </authorList>
    </citation>
    <scope>NUCLEOTIDE SEQUENCE [LARGE SCALE GENOMIC DNA]</scope>
</reference>
<sequence length="556" mass="62703">MSLRLICCRSLGVFRCRPIASFINPAVNNRTLFSTAPNAAGDETREEQKLTWGRNRRSSSNEGRFGQNHDGRDRRNNFRRFDGGQNSFRENSFQRNFKSDLGGGLTNISWESEKLAECKKDFYVESEVTKNRTPEEVQAFRDRKEITVRGQDVPNPIEGFAELSLDESTMESLLNQGYEEPTHIQSQGWPIALSGRDMVGIARTGSGKTLAFIMPALVHIAHQPRRQHGDGPIALVLAPTRELAQQIVKVAKDFAPRVKSTAVFGGAKRTFQSRELGFGVDILVATPGRLIDFLETEETNLRRCTYLVLDEADRMLDMGFEPQIRKILGQIRPDRQTLMWSATWPREIRRLAEDFLSNYIQINVGSMELAANHNITQKVFVLDESEKSDKLKELLETIGAQEENKTIIFAQTKRTVDKIERQLERSGYGVRALHGDKSQAQRDSVLNEFRTGYSPILVATDVAARGLDVTDVSFVINYDYPNSSEDYIHRIGRTARGNRTGTSYCFFTEADASKAKDLVSVLTEAKQEVDPELSRMVQYGGGRGSPTRRPYSVLQS</sequence>
<evidence type="ECO:0000256" key="1">
    <source>
        <dbReference type="ARBA" id="ARBA00012552"/>
    </source>
</evidence>
<dbReference type="InterPro" id="IPR011545">
    <property type="entry name" value="DEAD/DEAH_box_helicase_dom"/>
</dbReference>
<dbReference type="PROSITE" id="PS51194">
    <property type="entry name" value="HELICASE_CTER"/>
    <property type="match status" value="1"/>
</dbReference>
<dbReference type="Gene3D" id="3.40.50.300">
    <property type="entry name" value="P-loop containing nucleotide triphosphate hydrolases"/>
    <property type="match status" value="2"/>
</dbReference>
<feature type="short sequence motif" description="Q motif" evidence="7">
    <location>
        <begin position="158"/>
        <end position="186"/>
    </location>
</feature>
<keyword evidence="14" id="KW-1185">Reference proteome</keyword>
<keyword evidence="5 8" id="KW-0067">ATP-binding</keyword>
<feature type="region of interest" description="Disordered" evidence="9">
    <location>
        <begin position="36"/>
        <end position="95"/>
    </location>
</feature>
<evidence type="ECO:0000259" key="12">
    <source>
        <dbReference type="PROSITE" id="PS51195"/>
    </source>
</evidence>
<evidence type="ECO:0000259" key="11">
    <source>
        <dbReference type="PROSITE" id="PS51194"/>
    </source>
</evidence>
<dbReference type="InterPro" id="IPR000629">
    <property type="entry name" value="RNA-helicase_DEAD-box_CS"/>
</dbReference>
<dbReference type="InterPro" id="IPR014014">
    <property type="entry name" value="RNA_helicase_DEAD_Q_motif"/>
</dbReference>
<feature type="domain" description="Helicase ATP-binding" evidence="10">
    <location>
        <begin position="189"/>
        <end position="362"/>
    </location>
</feature>
<dbReference type="GO" id="GO:0031047">
    <property type="term" value="P:regulatory ncRNA-mediated gene silencing"/>
    <property type="evidence" value="ECO:0007669"/>
    <property type="project" value="UniProtKB-ARBA"/>
</dbReference>